<evidence type="ECO:0000256" key="1">
    <source>
        <dbReference type="ARBA" id="ARBA00006484"/>
    </source>
</evidence>
<dbReference type="SUPFAM" id="SSF51735">
    <property type="entry name" value="NAD(P)-binding Rossmann-fold domains"/>
    <property type="match status" value="1"/>
</dbReference>
<feature type="domain" description="Ketoreductase" evidence="5">
    <location>
        <begin position="24"/>
        <end position="210"/>
    </location>
</feature>
<evidence type="ECO:0000259" key="5">
    <source>
        <dbReference type="SMART" id="SM00822"/>
    </source>
</evidence>
<dbReference type="PRINTS" id="PR00080">
    <property type="entry name" value="SDRFAMILY"/>
</dbReference>
<dbReference type="FunFam" id="3.40.50.720:FF:000084">
    <property type="entry name" value="Short-chain dehydrogenase reductase"/>
    <property type="match status" value="1"/>
</dbReference>
<dbReference type="AlphaFoldDB" id="A0A4Q0QSC8"/>
<dbReference type="CDD" id="cd05233">
    <property type="entry name" value="SDR_c"/>
    <property type="match status" value="1"/>
</dbReference>
<comment type="caution">
    <text evidence="6">The sequence shown here is derived from an EMBL/GenBank/DDBJ whole genome shotgun (WGS) entry which is preliminary data.</text>
</comment>
<dbReference type="InterPro" id="IPR057326">
    <property type="entry name" value="KR_dom"/>
</dbReference>
<dbReference type="PANTHER" id="PTHR43391">
    <property type="entry name" value="RETINOL DEHYDROGENASE-RELATED"/>
    <property type="match status" value="1"/>
</dbReference>
<sequence length="315" mass="33577">MLAMTSRGARKDLEHHQMKDIEDKVAFITGGASGIGFGMARAFLQHGVKVVIADVRQSHLDAAASALDRSNKNYHLIRLDVTDRESMARAATETEKLFGKVHILCNNAGVSSMVAMEDASFADWDFVMNINVGGVVNGVATFVPRIRAHGEGGHIVNTSSMAGILALPNPGGIYSTSKFAVRGLTESLRMALGPYSIGVSLLCPGLVRSNLVDTTLHLNTFGSAQSAGGPFAAGGSPLEAGMDPLAVGARVIEGIVGNEPYILPHGEFKDEVAESFAEILQSFPTDRDVDPKRQQFETMRRQATREAKRLAASIG</sequence>
<dbReference type="Gene3D" id="3.40.50.720">
    <property type="entry name" value="NAD(P)-binding Rossmann-like Domain"/>
    <property type="match status" value="1"/>
</dbReference>
<comment type="similarity">
    <text evidence="1 4">Belongs to the short-chain dehydrogenases/reductases (SDR) family.</text>
</comment>
<protein>
    <submittedName>
        <fullName evidence="6">SDR family NAD(P)-dependent oxidoreductase</fullName>
    </submittedName>
</protein>
<evidence type="ECO:0000256" key="4">
    <source>
        <dbReference type="RuleBase" id="RU000363"/>
    </source>
</evidence>
<accession>A0A4Q0QSC8</accession>
<evidence type="ECO:0000256" key="2">
    <source>
        <dbReference type="ARBA" id="ARBA00022857"/>
    </source>
</evidence>
<dbReference type="PRINTS" id="PR00081">
    <property type="entry name" value="GDHRDH"/>
</dbReference>
<reference evidence="6 7" key="1">
    <citation type="submission" date="2018-11" db="EMBL/GenBank/DDBJ databases">
        <title>Bradyrhizobium sp. nov., isolated from effective nodules of peanut in China.</title>
        <authorList>
            <person name="Li Y."/>
        </authorList>
    </citation>
    <scope>NUCLEOTIDE SEQUENCE [LARGE SCALE GENOMIC DNA]</scope>
    <source>
        <strain evidence="6 7">CCBAU 51770</strain>
    </source>
</reference>
<dbReference type="RefSeq" id="WP_128933794.1">
    <property type="nucleotide sequence ID" value="NZ_CP022221.1"/>
</dbReference>
<proteinExistence type="inferred from homology"/>
<name>A0A4Q0QSC8_9BRAD</name>
<dbReference type="SMART" id="SM00822">
    <property type="entry name" value="PKS_KR"/>
    <property type="match status" value="1"/>
</dbReference>
<evidence type="ECO:0000256" key="3">
    <source>
        <dbReference type="ARBA" id="ARBA00023002"/>
    </source>
</evidence>
<dbReference type="GO" id="GO:0016491">
    <property type="term" value="F:oxidoreductase activity"/>
    <property type="evidence" value="ECO:0007669"/>
    <property type="project" value="UniProtKB-KW"/>
</dbReference>
<dbReference type="InterPro" id="IPR002347">
    <property type="entry name" value="SDR_fam"/>
</dbReference>
<dbReference type="PANTHER" id="PTHR43391:SF14">
    <property type="entry name" value="DEHYDROGENASE_REDUCTASE SDR FAMILY PROTEIN 7-LIKE"/>
    <property type="match status" value="1"/>
</dbReference>
<dbReference type="EMBL" id="RKMK01000008">
    <property type="protein sequence ID" value="RXG99455.1"/>
    <property type="molecule type" value="Genomic_DNA"/>
</dbReference>
<dbReference type="Proteomes" id="UP000290174">
    <property type="component" value="Unassembled WGS sequence"/>
</dbReference>
<evidence type="ECO:0000313" key="6">
    <source>
        <dbReference type="EMBL" id="RXG99455.1"/>
    </source>
</evidence>
<keyword evidence="3" id="KW-0560">Oxidoreductase</keyword>
<dbReference type="Pfam" id="PF00106">
    <property type="entry name" value="adh_short"/>
    <property type="match status" value="1"/>
</dbReference>
<evidence type="ECO:0000313" key="7">
    <source>
        <dbReference type="Proteomes" id="UP000290174"/>
    </source>
</evidence>
<gene>
    <name evidence="6" type="ORF">EAS61_12280</name>
</gene>
<organism evidence="6 7">
    <name type="scientific">Bradyrhizobium zhanjiangense</name>
    <dbReference type="NCBI Taxonomy" id="1325107"/>
    <lineage>
        <taxon>Bacteria</taxon>
        <taxon>Pseudomonadati</taxon>
        <taxon>Pseudomonadota</taxon>
        <taxon>Alphaproteobacteria</taxon>
        <taxon>Hyphomicrobiales</taxon>
        <taxon>Nitrobacteraceae</taxon>
        <taxon>Bradyrhizobium</taxon>
    </lineage>
</organism>
<dbReference type="InterPro" id="IPR036291">
    <property type="entry name" value="NAD(P)-bd_dom_sf"/>
</dbReference>
<keyword evidence="2" id="KW-0521">NADP</keyword>